<sequence length="153" mass="17605">MEAAKRCRIPAFGNWDYFDGIPISKCFDSTVHAGLIHGQYLREYASGDLLLVPAPTPVKPGRRIKPRERRGFNEKKKQRKVYDAKEEGQFSPKNKVIRSPKAVDEDLYKIPPEFLSQKPKLMCIKIGVLVQKIDIGFYAEESNWEHVDLVHVH</sequence>
<feature type="compositionally biased region" description="Basic and acidic residues" evidence="1">
    <location>
        <begin position="69"/>
        <end position="88"/>
    </location>
</feature>
<dbReference type="OrthoDB" id="755325at2759"/>
<proteinExistence type="predicted"/>
<name>A0A833QJI6_9POAL</name>
<dbReference type="PANTHER" id="PTHR33699">
    <property type="entry name" value="EXPRESSED PROTEIN"/>
    <property type="match status" value="1"/>
</dbReference>
<reference evidence="2" key="1">
    <citation type="submission" date="2020-01" db="EMBL/GenBank/DDBJ databases">
        <title>Genome sequence of Kobresia littledalei, the first chromosome-level genome in the family Cyperaceae.</title>
        <authorList>
            <person name="Qu G."/>
        </authorList>
    </citation>
    <scope>NUCLEOTIDE SEQUENCE</scope>
    <source>
        <strain evidence="2">C.B.Clarke</strain>
        <tissue evidence="2">Leaf</tissue>
    </source>
</reference>
<gene>
    <name evidence="2" type="ORF">FCM35_KLT12455</name>
</gene>
<dbReference type="Proteomes" id="UP000623129">
    <property type="component" value="Unassembled WGS sequence"/>
</dbReference>
<accession>A0A833QJI6</accession>
<evidence type="ECO:0000256" key="1">
    <source>
        <dbReference type="SAM" id="MobiDB-lite"/>
    </source>
</evidence>
<dbReference type="EMBL" id="SWLB01000023">
    <property type="protein sequence ID" value="KAF3323724.1"/>
    <property type="molecule type" value="Genomic_DNA"/>
</dbReference>
<organism evidence="2 3">
    <name type="scientific">Carex littledalei</name>
    <dbReference type="NCBI Taxonomy" id="544730"/>
    <lineage>
        <taxon>Eukaryota</taxon>
        <taxon>Viridiplantae</taxon>
        <taxon>Streptophyta</taxon>
        <taxon>Embryophyta</taxon>
        <taxon>Tracheophyta</taxon>
        <taxon>Spermatophyta</taxon>
        <taxon>Magnoliopsida</taxon>
        <taxon>Liliopsida</taxon>
        <taxon>Poales</taxon>
        <taxon>Cyperaceae</taxon>
        <taxon>Cyperoideae</taxon>
        <taxon>Cariceae</taxon>
        <taxon>Carex</taxon>
        <taxon>Carex subgen. Euthyceras</taxon>
    </lineage>
</organism>
<dbReference type="AlphaFoldDB" id="A0A833QJI6"/>
<comment type="caution">
    <text evidence="2">The sequence shown here is derived from an EMBL/GenBank/DDBJ whole genome shotgun (WGS) entry which is preliminary data.</text>
</comment>
<keyword evidence="3" id="KW-1185">Reference proteome</keyword>
<feature type="region of interest" description="Disordered" evidence="1">
    <location>
        <begin position="60"/>
        <end position="95"/>
    </location>
</feature>
<evidence type="ECO:0000313" key="2">
    <source>
        <dbReference type="EMBL" id="KAF3323724.1"/>
    </source>
</evidence>
<evidence type="ECO:0000313" key="3">
    <source>
        <dbReference type="Proteomes" id="UP000623129"/>
    </source>
</evidence>
<dbReference type="PANTHER" id="PTHR33699:SF3">
    <property type="entry name" value="OS06G0347300 PROTEIN"/>
    <property type="match status" value="1"/>
</dbReference>
<protein>
    <submittedName>
        <fullName evidence="2">Uncharacterized protein</fullName>
    </submittedName>
</protein>